<dbReference type="Pfam" id="PF13619">
    <property type="entry name" value="KTSC"/>
    <property type="match status" value="1"/>
</dbReference>
<evidence type="ECO:0000313" key="2">
    <source>
        <dbReference type="EMBL" id="WAG59609.1"/>
    </source>
</evidence>
<dbReference type="Proteomes" id="UP001164733">
    <property type="component" value="Chromosome"/>
</dbReference>
<sequence length="70" mass="8183">MERFQVESSNIDAITYDENSCILEIEFKAGGAYEYSDVPMYVYDELMSADSKGRYANQNIYKNYTTNKKR</sequence>
<dbReference type="EMBL" id="CP086239">
    <property type="protein sequence ID" value="WAG59609.1"/>
    <property type="molecule type" value="Genomic_DNA"/>
</dbReference>
<reference evidence="2" key="1">
    <citation type="submission" date="2021-11" db="EMBL/GenBank/DDBJ databases">
        <title>Clostridia strains as spoilage organisms.</title>
        <authorList>
            <person name="Wambui J."/>
            <person name="Stevens M.J.A."/>
            <person name="Stephan R."/>
        </authorList>
    </citation>
    <scope>NUCLEOTIDE SEQUENCE</scope>
    <source>
        <strain evidence="2">CF009</strain>
    </source>
</reference>
<name>A0AA47EG68_9CLOT</name>
<gene>
    <name evidence="2" type="ORF">LL038_18535</name>
</gene>
<dbReference type="RefSeq" id="WP_216124550.1">
    <property type="nucleotide sequence ID" value="NZ_CP086239.1"/>
</dbReference>
<feature type="domain" description="KTSC" evidence="1">
    <location>
        <begin position="7"/>
        <end position="64"/>
    </location>
</feature>
<evidence type="ECO:0000313" key="3">
    <source>
        <dbReference type="Proteomes" id="UP001164733"/>
    </source>
</evidence>
<organism evidence="2 3">
    <name type="scientific">Clostridium estertheticum</name>
    <dbReference type="NCBI Taxonomy" id="238834"/>
    <lineage>
        <taxon>Bacteria</taxon>
        <taxon>Bacillati</taxon>
        <taxon>Bacillota</taxon>
        <taxon>Clostridia</taxon>
        <taxon>Eubacteriales</taxon>
        <taxon>Clostridiaceae</taxon>
        <taxon>Clostridium</taxon>
    </lineage>
</organism>
<dbReference type="InterPro" id="IPR025309">
    <property type="entry name" value="KTSC_dom"/>
</dbReference>
<proteinExistence type="predicted"/>
<dbReference type="AlphaFoldDB" id="A0AA47EG68"/>
<accession>A0AA47EG68</accession>
<protein>
    <submittedName>
        <fullName evidence="2">KTSC domain-containing protein</fullName>
    </submittedName>
</protein>
<evidence type="ECO:0000259" key="1">
    <source>
        <dbReference type="Pfam" id="PF13619"/>
    </source>
</evidence>